<dbReference type="FunFam" id="1.10.510.10:FF:000571">
    <property type="entry name" value="Maternal embryonic leucine zipper kinase"/>
    <property type="match status" value="1"/>
</dbReference>
<keyword evidence="4 5" id="KW-0067">ATP-binding</keyword>
<dbReference type="GO" id="GO:0010506">
    <property type="term" value="P:regulation of autophagy"/>
    <property type="evidence" value="ECO:0007669"/>
    <property type="project" value="InterPro"/>
</dbReference>
<evidence type="ECO:0000313" key="9">
    <source>
        <dbReference type="Proteomes" id="UP000179807"/>
    </source>
</evidence>
<feature type="compositionally biased region" description="Low complexity" evidence="6">
    <location>
        <begin position="327"/>
        <end position="343"/>
    </location>
</feature>
<dbReference type="GO" id="GO:0005829">
    <property type="term" value="C:cytosol"/>
    <property type="evidence" value="ECO:0007669"/>
    <property type="project" value="TreeGrafter"/>
</dbReference>
<dbReference type="InterPro" id="IPR011009">
    <property type="entry name" value="Kinase-like_dom_sf"/>
</dbReference>
<keyword evidence="3" id="KW-0418">Kinase</keyword>
<evidence type="ECO:0000259" key="7">
    <source>
        <dbReference type="PROSITE" id="PS50011"/>
    </source>
</evidence>
<proteinExistence type="predicted"/>
<dbReference type="SUPFAM" id="SSF56112">
    <property type="entry name" value="Protein kinase-like (PK-like)"/>
    <property type="match status" value="1"/>
</dbReference>
<keyword evidence="1" id="KW-0808">Transferase</keyword>
<dbReference type="InterPro" id="IPR000719">
    <property type="entry name" value="Prot_kinase_dom"/>
</dbReference>
<reference evidence="8" key="1">
    <citation type="submission" date="2016-10" db="EMBL/GenBank/DDBJ databases">
        <authorList>
            <person name="Benchimol M."/>
            <person name="Almeida L.G."/>
            <person name="Vasconcelos A.T."/>
            <person name="Perreira-Neves A."/>
            <person name="Rosa I.A."/>
            <person name="Tasca T."/>
            <person name="Bogo M.R."/>
            <person name="de Souza W."/>
        </authorList>
    </citation>
    <scope>NUCLEOTIDE SEQUENCE [LARGE SCALE GENOMIC DNA]</scope>
    <source>
        <strain evidence="8">K</strain>
    </source>
</reference>
<sequence>MATVAGKFKIDREIGRGSYATVYSATLIQPYPPLEVGSRVAIKSISTSRISSAQEKEKLENEISLMKSLNHPHIVKLYGVERLRSYYFLVMEYCNDGDLIHFLHSNGKGLDESVVIDFMAQIGSGLSYLHHHQIVHRDLKPHNILISKSDEGQHSLKIADFGFARFLRPSDLAETICGSPIYMAPEIQFGSHYSAQVDMWSLGVIIFELITTKTPFPNIKSQYELAQELKNRGSQPYCLPVSAQVSQELRTIVKQLLTIDSEKRMNLNEFLSSPIFDEFRETTLKDTDYEIPQNYNQDIVNETQTQIQVPDQILTENGNPKNEVSENENGNENLNSENLSQNNAKESIDFGQKSERNENISRNTFSFTKSEAITRDFSFIMSAESLSIEHIEPFIANALEAANTICNFASNIDGYKGQFQILTIVCAFIIDFLAEYKLVANKSLHLLNYTHDSDNNDGINEDLVQKIMDFLDRKVDEANDLQNEIKNDDTIGINATQYLYDKGVEYARQGAELEKRSSGGESGPLTMALFHYKKALSALMPVCYRSQTDEFTGFVRELYMKITRRTKDIEKRLSKI</sequence>
<dbReference type="GO" id="GO:0000045">
    <property type="term" value="P:autophagosome assembly"/>
    <property type="evidence" value="ECO:0007669"/>
    <property type="project" value="TreeGrafter"/>
</dbReference>
<evidence type="ECO:0000313" key="8">
    <source>
        <dbReference type="EMBL" id="OHT17382.1"/>
    </source>
</evidence>
<dbReference type="AlphaFoldDB" id="A0A1J4L608"/>
<feature type="binding site" evidence="5">
    <location>
        <position position="43"/>
    </location>
    <ligand>
        <name>ATP</name>
        <dbReference type="ChEBI" id="CHEBI:30616"/>
    </ligand>
</feature>
<dbReference type="EMBL" id="MLAK01000007">
    <property type="protein sequence ID" value="OHT17382.1"/>
    <property type="molecule type" value="Genomic_DNA"/>
</dbReference>
<comment type="caution">
    <text evidence="8">The sequence shown here is derived from an EMBL/GenBank/DDBJ whole genome shotgun (WGS) entry which is preliminary data.</text>
</comment>
<dbReference type="PROSITE" id="PS00108">
    <property type="entry name" value="PROTEIN_KINASE_ST"/>
    <property type="match status" value="1"/>
</dbReference>
<dbReference type="InterPro" id="IPR017441">
    <property type="entry name" value="Protein_kinase_ATP_BS"/>
</dbReference>
<dbReference type="GO" id="GO:0016020">
    <property type="term" value="C:membrane"/>
    <property type="evidence" value="ECO:0007669"/>
    <property type="project" value="TreeGrafter"/>
</dbReference>
<dbReference type="VEuPathDB" id="TrichDB:TRFO_41037"/>
<dbReference type="GeneID" id="94848254"/>
<dbReference type="GO" id="GO:0005776">
    <property type="term" value="C:autophagosome"/>
    <property type="evidence" value="ECO:0007669"/>
    <property type="project" value="TreeGrafter"/>
</dbReference>
<dbReference type="Gene3D" id="1.10.510.10">
    <property type="entry name" value="Transferase(Phosphotransferase) domain 1"/>
    <property type="match status" value="1"/>
</dbReference>
<dbReference type="GO" id="GO:0004674">
    <property type="term" value="F:protein serine/threonine kinase activity"/>
    <property type="evidence" value="ECO:0007669"/>
    <property type="project" value="InterPro"/>
</dbReference>
<feature type="domain" description="Protein kinase" evidence="7">
    <location>
        <begin position="8"/>
        <end position="276"/>
    </location>
</feature>
<organism evidence="8 9">
    <name type="scientific">Tritrichomonas foetus</name>
    <dbReference type="NCBI Taxonomy" id="1144522"/>
    <lineage>
        <taxon>Eukaryota</taxon>
        <taxon>Metamonada</taxon>
        <taxon>Parabasalia</taxon>
        <taxon>Tritrichomonadida</taxon>
        <taxon>Tritrichomonadidae</taxon>
        <taxon>Tritrichomonas</taxon>
    </lineage>
</organism>
<evidence type="ECO:0000256" key="5">
    <source>
        <dbReference type="PROSITE-ProRule" id="PRU10141"/>
    </source>
</evidence>
<evidence type="ECO:0000256" key="4">
    <source>
        <dbReference type="ARBA" id="ARBA00022840"/>
    </source>
</evidence>
<dbReference type="OrthoDB" id="346907at2759"/>
<dbReference type="Proteomes" id="UP000179807">
    <property type="component" value="Unassembled WGS sequence"/>
</dbReference>
<keyword evidence="9" id="KW-1185">Reference proteome</keyword>
<dbReference type="Pfam" id="PF00069">
    <property type="entry name" value="Pkinase"/>
    <property type="match status" value="1"/>
</dbReference>
<dbReference type="InterPro" id="IPR045269">
    <property type="entry name" value="Atg1-like"/>
</dbReference>
<dbReference type="PANTHER" id="PTHR24348">
    <property type="entry name" value="SERINE/THREONINE-PROTEIN KINASE UNC-51-RELATED"/>
    <property type="match status" value="1"/>
</dbReference>
<evidence type="ECO:0000256" key="1">
    <source>
        <dbReference type="ARBA" id="ARBA00022679"/>
    </source>
</evidence>
<name>A0A1J4L608_9EUKA</name>
<accession>A0A1J4L608</accession>
<feature type="region of interest" description="Disordered" evidence="6">
    <location>
        <begin position="315"/>
        <end position="343"/>
    </location>
</feature>
<evidence type="ECO:0000256" key="3">
    <source>
        <dbReference type="ARBA" id="ARBA00022777"/>
    </source>
</evidence>
<keyword evidence="2 5" id="KW-0547">Nucleotide-binding</keyword>
<dbReference type="RefSeq" id="XP_068370518.1">
    <property type="nucleotide sequence ID" value="XM_068513550.1"/>
</dbReference>
<protein>
    <recommendedName>
        <fullName evidence="7">Protein kinase domain-containing protein</fullName>
    </recommendedName>
</protein>
<dbReference type="PROSITE" id="PS00107">
    <property type="entry name" value="PROTEIN_KINASE_ATP"/>
    <property type="match status" value="1"/>
</dbReference>
<gene>
    <name evidence="8" type="ORF">TRFO_41037</name>
</gene>
<dbReference type="Gene3D" id="3.30.200.20">
    <property type="entry name" value="Phosphorylase Kinase, domain 1"/>
    <property type="match status" value="1"/>
</dbReference>
<dbReference type="GO" id="GO:0000407">
    <property type="term" value="C:phagophore assembly site"/>
    <property type="evidence" value="ECO:0007669"/>
    <property type="project" value="TreeGrafter"/>
</dbReference>
<dbReference type="PANTHER" id="PTHR24348:SF22">
    <property type="entry name" value="NON-SPECIFIC SERINE_THREONINE PROTEIN KINASE"/>
    <property type="match status" value="1"/>
</dbReference>
<dbReference type="FunFam" id="3.30.200.20:FF:000042">
    <property type="entry name" value="Aurora kinase A"/>
    <property type="match status" value="1"/>
</dbReference>
<dbReference type="GO" id="GO:0005524">
    <property type="term" value="F:ATP binding"/>
    <property type="evidence" value="ECO:0007669"/>
    <property type="project" value="UniProtKB-UniRule"/>
</dbReference>
<dbReference type="PROSITE" id="PS50011">
    <property type="entry name" value="PROTEIN_KINASE_DOM"/>
    <property type="match status" value="1"/>
</dbReference>
<dbReference type="InterPro" id="IPR008271">
    <property type="entry name" value="Ser/Thr_kinase_AS"/>
</dbReference>
<dbReference type="SMART" id="SM00220">
    <property type="entry name" value="S_TKc"/>
    <property type="match status" value="1"/>
</dbReference>
<evidence type="ECO:0000256" key="2">
    <source>
        <dbReference type="ARBA" id="ARBA00022741"/>
    </source>
</evidence>
<evidence type="ECO:0000256" key="6">
    <source>
        <dbReference type="SAM" id="MobiDB-lite"/>
    </source>
</evidence>